<dbReference type="Proteomes" id="UP000287166">
    <property type="component" value="Unassembled WGS sequence"/>
</dbReference>
<evidence type="ECO:0000256" key="1">
    <source>
        <dbReference type="SAM" id="MobiDB-lite"/>
    </source>
</evidence>
<evidence type="ECO:0000313" key="2">
    <source>
        <dbReference type="EMBL" id="GBE89169.1"/>
    </source>
</evidence>
<dbReference type="GeneID" id="38786086"/>
<dbReference type="AlphaFoldDB" id="A0A401H460"/>
<name>A0A401H460_9APHY</name>
<accession>A0A401H460</accession>
<sequence length="398" mass="43015">MHQHTPSGPAAEYSPEKVVPSSGGHAALAPQPIIWGHDNEPAGPPPPSYNDSIQASPSNVTTYGFYHFTHFDEGSSQSSSAYPQPSSSSFSTSYQYASVTRQTSAQSSLSTTDSLDGSSTVCIASSAYAPSSSETGDTSSISGSSKLRGFSPSASVSQLFSPPPQSFYRTPPAYLPYTPFETTALFGYSSKLEKGFPHVPPFSSCDPHLFVTHDVNQEDWTHFLDDVKAVAKSSPVNRLVAGMVPAAMSLRMPLGSLSPIEFLVKKGVEAHMKSRRTGPVGEVLDHWNRHFFYPRRMLVVLAQGRYVYSGADTLPVDMLKTDGEQMLNSDGDSDSDTDDNGLILSTAKTVVGTAVGGILEGGRKLQKIQKERKRNKHAASTANHQNWRLVISSRPYLM</sequence>
<comment type="caution">
    <text evidence="2">The sequence shown here is derived from an EMBL/GenBank/DDBJ whole genome shotgun (WGS) entry which is preliminary data.</text>
</comment>
<proteinExistence type="predicted"/>
<reference evidence="2 3" key="1">
    <citation type="journal article" date="2018" name="Sci. Rep.">
        <title>Genome sequence of the cauliflower mushroom Sparassis crispa (Hanabiratake) and its association with beneficial usage.</title>
        <authorList>
            <person name="Kiyama R."/>
            <person name="Furutani Y."/>
            <person name="Kawaguchi K."/>
            <person name="Nakanishi T."/>
        </authorList>
    </citation>
    <scope>NUCLEOTIDE SEQUENCE [LARGE SCALE GENOMIC DNA]</scope>
</reference>
<dbReference type="Pfam" id="PF15496">
    <property type="entry name" value="DUF4646"/>
    <property type="match status" value="1"/>
</dbReference>
<gene>
    <name evidence="2" type="ORF">SCP_1501770</name>
</gene>
<evidence type="ECO:0000313" key="3">
    <source>
        <dbReference type="Proteomes" id="UP000287166"/>
    </source>
</evidence>
<keyword evidence="3" id="KW-1185">Reference proteome</keyword>
<protein>
    <submittedName>
        <fullName evidence="2">Uncharacterized protein</fullName>
    </submittedName>
</protein>
<dbReference type="EMBL" id="BFAD01000015">
    <property type="protein sequence ID" value="GBE89169.1"/>
    <property type="molecule type" value="Genomic_DNA"/>
</dbReference>
<organism evidence="2 3">
    <name type="scientific">Sparassis crispa</name>
    <dbReference type="NCBI Taxonomy" id="139825"/>
    <lineage>
        <taxon>Eukaryota</taxon>
        <taxon>Fungi</taxon>
        <taxon>Dikarya</taxon>
        <taxon>Basidiomycota</taxon>
        <taxon>Agaricomycotina</taxon>
        <taxon>Agaricomycetes</taxon>
        <taxon>Polyporales</taxon>
        <taxon>Sparassidaceae</taxon>
        <taxon>Sparassis</taxon>
    </lineage>
</organism>
<dbReference type="InParanoid" id="A0A401H460"/>
<dbReference type="InterPro" id="IPR028018">
    <property type="entry name" value="DUF4646"/>
</dbReference>
<feature type="region of interest" description="Disordered" evidence="1">
    <location>
        <begin position="1"/>
        <end position="56"/>
    </location>
</feature>
<dbReference type="STRING" id="139825.A0A401H460"/>
<dbReference type="RefSeq" id="XP_027620082.1">
    <property type="nucleotide sequence ID" value="XM_027764281.1"/>
</dbReference>
<dbReference type="OrthoDB" id="5314275at2759"/>